<dbReference type="Gene3D" id="1.10.1200.10">
    <property type="entry name" value="ACP-like"/>
    <property type="match status" value="1"/>
</dbReference>
<evidence type="ECO:0000256" key="1">
    <source>
        <dbReference type="ARBA" id="ARBA00022450"/>
    </source>
</evidence>
<evidence type="ECO:0000259" key="3">
    <source>
        <dbReference type="PROSITE" id="PS50075"/>
    </source>
</evidence>
<feature type="non-terminal residue" evidence="4">
    <location>
        <position position="1"/>
    </location>
</feature>
<dbReference type="PROSITE" id="PS50075">
    <property type="entry name" value="CARRIER"/>
    <property type="match status" value="1"/>
</dbReference>
<keyword evidence="5" id="KW-1185">Reference proteome</keyword>
<dbReference type="RefSeq" id="WP_155168500.1">
    <property type="nucleotide sequence ID" value="NZ_SMLW01000011.1"/>
</dbReference>
<feature type="non-terminal residue" evidence="4">
    <location>
        <position position="75"/>
    </location>
</feature>
<keyword evidence="1" id="KW-0596">Phosphopantetheine</keyword>
<dbReference type="InterPro" id="IPR020806">
    <property type="entry name" value="PKS_PP-bd"/>
</dbReference>
<accession>A0ABW9RIR1</accession>
<evidence type="ECO:0000313" key="4">
    <source>
        <dbReference type="EMBL" id="MTI23328.1"/>
    </source>
</evidence>
<feature type="domain" description="Carrier" evidence="3">
    <location>
        <begin position="16"/>
        <end position="75"/>
    </location>
</feature>
<dbReference type="PROSITE" id="PS00012">
    <property type="entry name" value="PHOSPHOPANTETHEINE"/>
    <property type="match status" value="1"/>
</dbReference>
<dbReference type="Pfam" id="PF00550">
    <property type="entry name" value="PP-binding"/>
    <property type="match status" value="1"/>
</dbReference>
<keyword evidence="2" id="KW-0597">Phosphoprotein</keyword>
<evidence type="ECO:0000256" key="2">
    <source>
        <dbReference type="ARBA" id="ARBA00022553"/>
    </source>
</evidence>
<dbReference type="InterPro" id="IPR009081">
    <property type="entry name" value="PP-bd_ACP"/>
</dbReference>
<dbReference type="SMART" id="SM00823">
    <property type="entry name" value="PKS_PP"/>
    <property type="match status" value="1"/>
</dbReference>
<name>A0ABW9RIR1_9BACT</name>
<dbReference type="SUPFAM" id="SSF47336">
    <property type="entry name" value="ACP-like"/>
    <property type="match status" value="1"/>
</dbReference>
<dbReference type="Proteomes" id="UP000798808">
    <property type="component" value="Unassembled WGS sequence"/>
</dbReference>
<dbReference type="EMBL" id="SMLW01000011">
    <property type="protein sequence ID" value="MTI23328.1"/>
    <property type="molecule type" value="Genomic_DNA"/>
</dbReference>
<protein>
    <submittedName>
        <fullName evidence="4">Acyl carrier protein</fullName>
    </submittedName>
</protein>
<reference evidence="4 5" key="1">
    <citation type="submission" date="2019-02" db="EMBL/GenBank/DDBJ databases">
        <authorList>
            <person name="Goldberg S.R."/>
            <person name="Haltli B.A."/>
            <person name="Correa H."/>
            <person name="Russell K.G."/>
        </authorList>
    </citation>
    <scope>NUCLEOTIDE SEQUENCE [LARGE SCALE GENOMIC DNA]</scope>
    <source>
        <strain evidence="4 5">JCM 16186</strain>
    </source>
</reference>
<sequence>PAASSVRPARTPSGGSTVKATLKELIGSSLKLSPESLEEDKTFTEYGVDSLLVMELTKKLSERYGTLDTTVLFEY</sequence>
<comment type="caution">
    <text evidence="4">The sequence shown here is derived from an EMBL/GenBank/DDBJ whole genome shotgun (WGS) entry which is preliminary data.</text>
</comment>
<dbReference type="InterPro" id="IPR036736">
    <property type="entry name" value="ACP-like_sf"/>
</dbReference>
<gene>
    <name evidence="4" type="ORF">E1163_00015</name>
</gene>
<dbReference type="InterPro" id="IPR006162">
    <property type="entry name" value="Ppantetheine_attach_site"/>
</dbReference>
<proteinExistence type="predicted"/>
<organism evidence="4 5">
    <name type="scientific">Fulvivirga kasyanovii</name>
    <dbReference type="NCBI Taxonomy" id="396812"/>
    <lineage>
        <taxon>Bacteria</taxon>
        <taxon>Pseudomonadati</taxon>
        <taxon>Bacteroidota</taxon>
        <taxon>Cytophagia</taxon>
        <taxon>Cytophagales</taxon>
        <taxon>Fulvivirgaceae</taxon>
        <taxon>Fulvivirga</taxon>
    </lineage>
</organism>
<evidence type="ECO:0000313" key="5">
    <source>
        <dbReference type="Proteomes" id="UP000798808"/>
    </source>
</evidence>